<reference evidence="2" key="1">
    <citation type="submission" date="2013-05" db="EMBL/GenBank/DDBJ databases">
        <authorList>
            <person name="Yim A.K.Y."/>
            <person name="Chan T.F."/>
            <person name="Ji K.M."/>
            <person name="Liu X.Y."/>
            <person name="Zhou J.W."/>
            <person name="Li R.Q."/>
            <person name="Yang K.Y."/>
            <person name="Li J."/>
            <person name="Li M."/>
            <person name="Law P.T.W."/>
            <person name="Wu Y.L."/>
            <person name="Cai Z.L."/>
            <person name="Qin H."/>
            <person name="Bao Y."/>
            <person name="Leung R.K.K."/>
            <person name="Ng P.K.S."/>
            <person name="Zou J."/>
            <person name="Zhong X.J."/>
            <person name="Ran P.X."/>
            <person name="Zhong N.S."/>
            <person name="Liu Z.G."/>
            <person name="Tsui S.K.W."/>
        </authorList>
    </citation>
    <scope>NUCLEOTIDE SEQUENCE</scope>
    <source>
        <strain evidence="2">Derf</strain>
        <tissue evidence="2">Whole organism</tissue>
    </source>
</reference>
<proteinExistence type="predicted"/>
<dbReference type="Proteomes" id="UP000790347">
    <property type="component" value="Unassembled WGS sequence"/>
</dbReference>
<name>A0A922I5K3_DERFA</name>
<feature type="region of interest" description="Disordered" evidence="1">
    <location>
        <begin position="1"/>
        <end position="36"/>
    </location>
</feature>
<evidence type="ECO:0000313" key="2">
    <source>
        <dbReference type="EMBL" id="KAH9521653.1"/>
    </source>
</evidence>
<accession>A0A922I5K3</accession>
<comment type="caution">
    <text evidence="2">The sequence shown here is derived from an EMBL/GenBank/DDBJ whole genome shotgun (WGS) entry which is preliminary data.</text>
</comment>
<dbReference type="EMBL" id="ASGP02000002">
    <property type="protein sequence ID" value="KAH9521653.1"/>
    <property type="molecule type" value="Genomic_DNA"/>
</dbReference>
<feature type="compositionally biased region" description="Basic and acidic residues" evidence="1">
    <location>
        <begin position="19"/>
        <end position="29"/>
    </location>
</feature>
<evidence type="ECO:0000313" key="3">
    <source>
        <dbReference type="Proteomes" id="UP000790347"/>
    </source>
</evidence>
<reference evidence="2" key="2">
    <citation type="journal article" date="2022" name="Res Sq">
        <title>Comparative Genomics Reveals Insights into the Divergent Evolution of Astigmatic Mites and Household Pest Adaptations.</title>
        <authorList>
            <person name="Xiong Q."/>
            <person name="Wan A.T.-Y."/>
            <person name="Liu X.-Y."/>
            <person name="Fung C.S.-H."/>
            <person name="Xiao X."/>
            <person name="Malainual N."/>
            <person name="Hou J."/>
            <person name="Wang L."/>
            <person name="Wang M."/>
            <person name="Yang K."/>
            <person name="Cui Y."/>
            <person name="Leung E."/>
            <person name="Nong W."/>
            <person name="Shin S.-K."/>
            <person name="Au S."/>
            <person name="Jeong K.Y."/>
            <person name="Chew F.T."/>
            <person name="Hui J."/>
            <person name="Leung T.F."/>
            <person name="Tungtrongchitr A."/>
            <person name="Zhong N."/>
            <person name="Liu Z."/>
            <person name="Tsui S."/>
        </authorList>
    </citation>
    <scope>NUCLEOTIDE SEQUENCE</scope>
    <source>
        <strain evidence="2">Derf</strain>
        <tissue evidence="2">Whole organism</tissue>
    </source>
</reference>
<protein>
    <submittedName>
        <fullName evidence="2">Uncharacterized protein</fullName>
    </submittedName>
</protein>
<keyword evidence="3" id="KW-1185">Reference proteome</keyword>
<dbReference type="AlphaFoldDB" id="A0A922I5K3"/>
<organism evidence="2 3">
    <name type="scientific">Dermatophagoides farinae</name>
    <name type="common">American house dust mite</name>
    <dbReference type="NCBI Taxonomy" id="6954"/>
    <lineage>
        <taxon>Eukaryota</taxon>
        <taxon>Metazoa</taxon>
        <taxon>Ecdysozoa</taxon>
        <taxon>Arthropoda</taxon>
        <taxon>Chelicerata</taxon>
        <taxon>Arachnida</taxon>
        <taxon>Acari</taxon>
        <taxon>Acariformes</taxon>
        <taxon>Sarcoptiformes</taxon>
        <taxon>Astigmata</taxon>
        <taxon>Psoroptidia</taxon>
        <taxon>Analgoidea</taxon>
        <taxon>Pyroglyphidae</taxon>
        <taxon>Dermatophagoidinae</taxon>
        <taxon>Dermatophagoides</taxon>
    </lineage>
</organism>
<sequence>MQNISNPIKFDQILFNDNRNNKRTNESKNPKKKHKHNFNLQYKSQNPIYISPAITSTTYLDCSIQVHTQWLCVVDTVSFPYGIQYQSSTLPQQQQRQEGESQFL</sequence>
<gene>
    <name evidence="2" type="ORF">DERF_005289</name>
</gene>
<evidence type="ECO:0000256" key="1">
    <source>
        <dbReference type="SAM" id="MobiDB-lite"/>
    </source>
</evidence>